<keyword evidence="7" id="KW-0206">Cytoskeleton</keyword>
<keyword evidence="6" id="KW-0969">Cilium</keyword>
<keyword evidence="4" id="KW-0677">Repeat</keyword>
<keyword evidence="10" id="KW-1185">Reference proteome</keyword>
<keyword evidence="8" id="KW-0966">Cell projection</keyword>
<dbReference type="Gene3D" id="2.20.110.10">
    <property type="entry name" value="Histone H3 K4-specific methyltransferase SET7/9 N-terminal domain"/>
    <property type="match status" value="3"/>
</dbReference>
<evidence type="ECO:0000256" key="3">
    <source>
        <dbReference type="ARBA" id="ARBA00022490"/>
    </source>
</evidence>
<comment type="caution">
    <text evidence="9">The sequence shown here is derived from an EMBL/GenBank/DDBJ whole genome shotgun (WGS) entry which is preliminary data.</text>
</comment>
<evidence type="ECO:0000256" key="1">
    <source>
        <dbReference type="ARBA" id="ARBA00004230"/>
    </source>
</evidence>
<evidence type="ECO:0000256" key="6">
    <source>
        <dbReference type="ARBA" id="ARBA00023069"/>
    </source>
</evidence>
<keyword evidence="5" id="KW-0282">Flagellum</keyword>
<comment type="subcellular location">
    <subcellularLocation>
        <location evidence="1">Cell projection</location>
        <location evidence="1">Cilium</location>
        <location evidence="1">Flagellum</location>
    </subcellularLocation>
    <subcellularLocation>
        <location evidence="2">Cytoplasm</location>
        <location evidence="2">Cytoskeleton</location>
        <location evidence="2">Cilium axoneme</location>
    </subcellularLocation>
</comment>
<protein>
    <submittedName>
        <fullName evidence="9">Unnamed protein product</fullName>
    </submittedName>
</protein>
<dbReference type="PANTHER" id="PTHR46613">
    <property type="entry name" value="RADIAL SPOKE HEAD 10 HOMOLOG B-RELATED"/>
    <property type="match status" value="1"/>
</dbReference>
<dbReference type="SUPFAM" id="SSF82185">
    <property type="entry name" value="Histone H3 K4-specific methyltransferase SET7/9 N-terminal domain"/>
    <property type="match status" value="3"/>
</dbReference>
<evidence type="ECO:0000256" key="7">
    <source>
        <dbReference type="ARBA" id="ARBA00023212"/>
    </source>
</evidence>
<dbReference type="EMBL" id="BSXT01001977">
    <property type="protein sequence ID" value="GMF46510.1"/>
    <property type="molecule type" value="Genomic_DNA"/>
</dbReference>
<evidence type="ECO:0000256" key="5">
    <source>
        <dbReference type="ARBA" id="ARBA00022846"/>
    </source>
</evidence>
<evidence type="ECO:0000313" key="9">
    <source>
        <dbReference type="EMBL" id="GMF46510.1"/>
    </source>
</evidence>
<evidence type="ECO:0000313" key="10">
    <source>
        <dbReference type="Proteomes" id="UP001165121"/>
    </source>
</evidence>
<dbReference type="Proteomes" id="UP001165121">
    <property type="component" value="Unassembled WGS sequence"/>
</dbReference>
<dbReference type="AlphaFoldDB" id="A0A9W6XV60"/>
<organism evidence="9 10">
    <name type="scientific">Phytophthora fragariaefolia</name>
    <dbReference type="NCBI Taxonomy" id="1490495"/>
    <lineage>
        <taxon>Eukaryota</taxon>
        <taxon>Sar</taxon>
        <taxon>Stramenopiles</taxon>
        <taxon>Oomycota</taxon>
        <taxon>Peronosporomycetes</taxon>
        <taxon>Peronosporales</taxon>
        <taxon>Peronosporaceae</taxon>
        <taxon>Phytophthora</taxon>
    </lineage>
</organism>
<evidence type="ECO:0000256" key="4">
    <source>
        <dbReference type="ARBA" id="ARBA00022737"/>
    </source>
</evidence>
<evidence type="ECO:0000256" key="2">
    <source>
        <dbReference type="ARBA" id="ARBA00004430"/>
    </source>
</evidence>
<name>A0A9W6XV60_9STRA</name>
<dbReference type="InterPro" id="IPR003409">
    <property type="entry name" value="MORN"/>
</dbReference>
<evidence type="ECO:0000256" key="8">
    <source>
        <dbReference type="ARBA" id="ARBA00023273"/>
    </source>
</evidence>
<gene>
    <name evidence="9" type="ORF">Pfra01_001714000</name>
</gene>
<dbReference type="GO" id="GO:0031514">
    <property type="term" value="C:motile cilium"/>
    <property type="evidence" value="ECO:0007669"/>
    <property type="project" value="UniProtKB-SubCell"/>
</dbReference>
<dbReference type="SMART" id="SM00698">
    <property type="entry name" value="MORN"/>
    <property type="match status" value="9"/>
</dbReference>
<dbReference type="Pfam" id="PF02493">
    <property type="entry name" value="MORN"/>
    <property type="match status" value="9"/>
</dbReference>
<dbReference type="OrthoDB" id="294378at2759"/>
<keyword evidence="3" id="KW-0963">Cytoplasm</keyword>
<sequence>MEVVEKAVPTLLWMKSPPLDPRVLANVVRSYEGETLLVQGCDVPVYHGKGRLEFKTGFTYTGDFVQGRMHGTGRIEWHISGVVYEGDFTLNEITGRGAYWWPNGSSYVGDIKGGKRHGHGVFVTGDRGVVLQQTKNGEGQEQEMNGEGGDIPKPLLFAYRSQDEQGYNADGSDGANESKSENDADLVVAQSNARYDGEWENGLPHGYGELVFDVARNIRYEGQFAEGKREGKGHMHYADGSVYVGDWKADVKCGQGIMTWMTSRGVEELSNPEDAIPLERYDGEWLNDCQEGFGRHVWLVNSLSISNAGSTSRSSSSSSSSPHDKNWYEGEFHEGLRHGRGVFFYANGARYEGEWKANVKEGYGLFFYEDGRVFVGLFRQDRSVEGTYATAATGACMLAPASPVKADLPEPNTSVAAISSPQTPSSSSSVAGIMLFINDLLPIVDILKREKARKAVEHTALRINTELRALYRGCIKESRRVTLSSNDPEDSGAILEVFECRQLLSQCGFYFTSGQLEEFVQIIRKAQRASALNCASLLNIAEYFCEDLPAVNRYKHPLDPTRLEIAPWDEVLLFREFVELFVRIAHSWVMSAASEGMIELAECTDSTVCLADIFSDFYDQIVRERQDALNQSSPSWLTFLRAELMGKCLRNIFTKHHDKLQSLYASCEAPAIRRQYEDTVQQVDDEEEHALPDKHIVSIRSVLIMLRSVGPPKSPIFTTDFQVRDALSALNQAFAASYPLLKPELHRSIAGSSACESNHDCEPDAFFMSTKLVFSEFLDALAIVLFTKQHLAVKSSTKSMRKHQAPQELPLHVLVDQFMHAVKVEAHPLV</sequence>
<reference evidence="9" key="1">
    <citation type="submission" date="2023-04" db="EMBL/GenBank/DDBJ databases">
        <title>Phytophthora fragariaefolia NBRC 109709.</title>
        <authorList>
            <person name="Ichikawa N."/>
            <person name="Sato H."/>
            <person name="Tonouchi N."/>
        </authorList>
    </citation>
    <scope>NUCLEOTIDE SEQUENCE</scope>
    <source>
        <strain evidence="9">NBRC 109709</strain>
    </source>
</reference>
<proteinExistence type="predicted"/>
<dbReference type="GO" id="GO:0005930">
    <property type="term" value="C:axoneme"/>
    <property type="evidence" value="ECO:0007669"/>
    <property type="project" value="UniProtKB-SubCell"/>
</dbReference>
<dbReference type="PANTHER" id="PTHR46613:SF1">
    <property type="entry name" value="RADIAL SPOKE HEAD 10 HOMOLOG B-RELATED"/>
    <property type="match status" value="1"/>
</dbReference>
<accession>A0A9W6XV60</accession>